<dbReference type="EMBL" id="SOEG01000018">
    <property type="protein sequence ID" value="TDX49303.1"/>
    <property type="molecule type" value="Genomic_DNA"/>
</dbReference>
<proteinExistence type="predicted"/>
<evidence type="ECO:0000259" key="2">
    <source>
        <dbReference type="PROSITE" id="PS51109"/>
    </source>
</evidence>
<dbReference type="PANTHER" id="PTHR35788">
    <property type="entry name" value="EXPORTED PROTEIN-RELATED"/>
    <property type="match status" value="1"/>
</dbReference>
<dbReference type="Proteomes" id="UP000295832">
    <property type="component" value="Unassembled WGS sequence"/>
</dbReference>
<gene>
    <name evidence="3" type="ORF">C7959_11856</name>
</gene>
<dbReference type="Gene3D" id="2.20.230.10">
    <property type="entry name" value="Resuscitation-promoting factor rpfb"/>
    <property type="match status" value="1"/>
</dbReference>
<dbReference type="PROSITE" id="PS51109">
    <property type="entry name" value="G5"/>
    <property type="match status" value="1"/>
</dbReference>
<dbReference type="Pfam" id="PF04294">
    <property type="entry name" value="VanW"/>
    <property type="match status" value="1"/>
</dbReference>
<protein>
    <submittedName>
        <fullName evidence="3">Surface rod structure-forming protein G</fullName>
    </submittedName>
</protein>
<dbReference type="InterPro" id="IPR052913">
    <property type="entry name" value="Glycopeptide_resist_protein"/>
</dbReference>
<evidence type="ECO:0000313" key="4">
    <source>
        <dbReference type="Proteomes" id="UP000295832"/>
    </source>
</evidence>
<keyword evidence="1" id="KW-0732">Signal</keyword>
<dbReference type="STRING" id="926561.GCA_000379025_02208"/>
<reference evidence="3 4" key="1">
    <citation type="submission" date="2019-03" db="EMBL/GenBank/DDBJ databases">
        <title>Subsurface microbial communities from deep shales in Ohio and West Virginia, USA.</title>
        <authorList>
            <person name="Wrighton K."/>
        </authorList>
    </citation>
    <scope>NUCLEOTIDE SEQUENCE [LARGE SCALE GENOMIC DNA]</scope>
    <source>
        <strain evidence="3 4">MSL 6dP</strain>
    </source>
</reference>
<dbReference type="Pfam" id="PF07501">
    <property type="entry name" value="G5"/>
    <property type="match status" value="1"/>
</dbReference>
<dbReference type="PANTHER" id="PTHR35788:SF1">
    <property type="entry name" value="EXPORTED PROTEIN"/>
    <property type="match status" value="1"/>
</dbReference>
<evidence type="ECO:0000256" key="1">
    <source>
        <dbReference type="ARBA" id="ARBA00022729"/>
    </source>
</evidence>
<feature type="domain" description="G5" evidence="2">
    <location>
        <begin position="192"/>
        <end position="271"/>
    </location>
</feature>
<organism evidence="3 4">
    <name type="scientific">Orenia marismortui</name>
    <dbReference type="NCBI Taxonomy" id="46469"/>
    <lineage>
        <taxon>Bacteria</taxon>
        <taxon>Bacillati</taxon>
        <taxon>Bacillota</taxon>
        <taxon>Clostridia</taxon>
        <taxon>Halanaerobiales</taxon>
        <taxon>Halobacteroidaceae</taxon>
        <taxon>Orenia</taxon>
    </lineage>
</organism>
<dbReference type="InterPro" id="IPR007391">
    <property type="entry name" value="Vancomycin_resist_VanW"/>
</dbReference>
<dbReference type="RefSeq" id="WP_134117327.1">
    <property type="nucleotide sequence ID" value="NZ_SOEG01000018.1"/>
</dbReference>
<dbReference type="AlphaFoldDB" id="A0A4R8GTA6"/>
<dbReference type="SMART" id="SM01208">
    <property type="entry name" value="G5"/>
    <property type="match status" value="1"/>
</dbReference>
<accession>A0A4R8GTA6</accession>
<name>A0A4R8GTA6_9FIRM</name>
<comment type="caution">
    <text evidence="3">The sequence shown here is derived from an EMBL/GenBank/DDBJ whole genome shotgun (WGS) entry which is preliminary data.</text>
</comment>
<keyword evidence="4" id="KW-1185">Reference proteome</keyword>
<dbReference type="InterPro" id="IPR011098">
    <property type="entry name" value="G5_dom"/>
</dbReference>
<evidence type="ECO:0000313" key="3">
    <source>
        <dbReference type="EMBL" id="TDX49303.1"/>
    </source>
</evidence>
<sequence>MFKKTNIICFIFLILFLFVFSRNIFADFKKDRVIDNIKKYELNNIVATYTTYFNKADINRYNNIKLASEQISGRLIMPNEIFSFNKIVGPRIKSRGYKEALEIINGKFVKGIGGGVCQVSSTLYNSILLADLKVIERNKHSLPVSYVPLGRGATVYYGQIDFRFKNNTKYPIMIMANLVNNQLTLAVLGKANENTVEIITTKSKVLSPKVIREVDKSLELGSRKVLQSGKKGFEVLVRRLVKKGDKIIKDEFISKDIYSPRDTIIKINPKN</sequence>